<gene>
    <name evidence="1" type="ORF">PSON_ATCC_30995.1.T1970041</name>
</gene>
<sequence length="416" mass="50519">MQQQRKFSTDSKYLDLDIVQEYIKQDLDQNEYFRYEHDIDFDIPEQDEFFDCLDSIDEPPQIERYNQIKLHTMRIDRKQRVDDELTQPPEKEDQLQLSIESMEEEFQYQDEIYDIKQIEIDKRKVISIFTLKQDFFDNHHNHTQFLKNVELLRQKNYHLEEFYTYIKELGLGCGFSLDQIRYELLQIFISGLVDIVKYIDDMFRFQSKWLEREPIITLQNIFQAFTFQWERFQDYTNALIERSAISKIKTNNKIIDYESLQFKKGIDFCLTQIDEQQNDGIDFNIQQSTQESLILFKVFELQKLNEHFLHISRQNQKVKRIQNYFAKCRSRIKLYFLLKNKVKFQFKTKRKSQMSIHHNITEKYLFIDPNSISLENTANIIGEVTQPNQMKIRKQGFASKNLNSNFNTIKDYDYYQ</sequence>
<proteinExistence type="predicted"/>
<dbReference type="Proteomes" id="UP000692954">
    <property type="component" value="Unassembled WGS sequence"/>
</dbReference>
<name>A0A8S1RJS0_9CILI</name>
<evidence type="ECO:0000313" key="1">
    <source>
        <dbReference type="EMBL" id="CAD8128821.1"/>
    </source>
</evidence>
<comment type="caution">
    <text evidence="1">The sequence shown here is derived from an EMBL/GenBank/DDBJ whole genome shotgun (WGS) entry which is preliminary data.</text>
</comment>
<keyword evidence="2" id="KW-1185">Reference proteome</keyword>
<protein>
    <submittedName>
        <fullName evidence="1">Uncharacterized protein</fullName>
    </submittedName>
</protein>
<accession>A0A8S1RJS0</accession>
<reference evidence="1" key="1">
    <citation type="submission" date="2021-01" db="EMBL/GenBank/DDBJ databases">
        <authorList>
            <consortium name="Genoscope - CEA"/>
            <person name="William W."/>
        </authorList>
    </citation>
    <scope>NUCLEOTIDE SEQUENCE</scope>
</reference>
<dbReference type="AlphaFoldDB" id="A0A8S1RJS0"/>
<organism evidence="1 2">
    <name type="scientific">Paramecium sonneborni</name>
    <dbReference type="NCBI Taxonomy" id="65129"/>
    <lineage>
        <taxon>Eukaryota</taxon>
        <taxon>Sar</taxon>
        <taxon>Alveolata</taxon>
        <taxon>Ciliophora</taxon>
        <taxon>Intramacronucleata</taxon>
        <taxon>Oligohymenophorea</taxon>
        <taxon>Peniculida</taxon>
        <taxon>Parameciidae</taxon>
        <taxon>Paramecium</taxon>
    </lineage>
</organism>
<dbReference type="OrthoDB" id="284679at2759"/>
<dbReference type="EMBL" id="CAJJDN010000197">
    <property type="protein sequence ID" value="CAD8128821.1"/>
    <property type="molecule type" value="Genomic_DNA"/>
</dbReference>
<evidence type="ECO:0000313" key="2">
    <source>
        <dbReference type="Proteomes" id="UP000692954"/>
    </source>
</evidence>